<dbReference type="Proteomes" id="UP001207468">
    <property type="component" value="Unassembled WGS sequence"/>
</dbReference>
<sequence length="169" mass="19115">MYRAWATGALHRTYAAGSWVNPDDLLSPGRYFHPHYGPCRASLGASPCEYRQDRVTINTLPDDVLVETFHFYAIVDSSYWGIGTKEWYTLVHLRLEYTGKRPMSVMLDVWPALPVMISHGPDMSNSWENVAVALESVHRHRICQINLLDIPTSEWEGLAAAAAKTHSRS</sequence>
<name>A0ACC0UHS8_9AGAM</name>
<evidence type="ECO:0000313" key="1">
    <source>
        <dbReference type="EMBL" id="KAI9511213.1"/>
    </source>
</evidence>
<protein>
    <submittedName>
        <fullName evidence="1">Uncharacterized protein</fullName>
    </submittedName>
</protein>
<keyword evidence="2" id="KW-1185">Reference proteome</keyword>
<gene>
    <name evidence="1" type="ORF">F5148DRAFT_389737</name>
</gene>
<comment type="caution">
    <text evidence="1">The sequence shown here is derived from an EMBL/GenBank/DDBJ whole genome shotgun (WGS) entry which is preliminary data.</text>
</comment>
<proteinExistence type="predicted"/>
<accession>A0ACC0UHS8</accession>
<dbReference type="EMBL" id="JAGFNK010000025">
    <property type="protein sequence ID" value="KAI9511213.1"/>
    <property type="molecule type" value="Genomic_DNA"/>
</dbReference>
<organism evidence="1 2">
    <name type="scientific">Russula earlei</name>
    <dbReference type="NCBI Taxonomy" id="71964"/>
    <lineage>
        <taxon>Eukaryota</taxon>
        <taxon>Fungi</taxon>
        <taxon>Dikarya</taxon>
        <taxon>Basidiomycota</taxon>
        <taxon>Agaricomycotina</taxon>
        <taxon>Agaricomycetes</taxon>
        <taxon>Russulales</taxon>
        <taxon>Russulaceae</taxon>
        <taxon>Russula</taxon>
    </lineage>
</organism>
<reference evidence="1" key="1">
    <citation type="submission" date="2021-03" db="EMBL/GenBank/DDBJ databases">
        <title>Evolutionary priming and transition to the ectomycorrhizal habit in an iconic lineage of mushroom-forming fungi: is preadaptation a requirement?</title>
        <authorList>
            <consortium name="DOE Joint Genome Institute"/>
            <person name="Looney B.P."/>
            <person name="Miyauchi S."/>
            <person name="Morin E."/>
            <person name="Drula E."/>
            <person name="Courty P.E."/>
            <person name="Chicoki N."/>
            <person name="Fauchery L."/>
            <person name="Kohler A."/>
            <person name="Kuo A."/>
            <person name="LaButti K."/>
            <person name="Pangilinan J."/>
            <person name="Lipzen A."/>
            <person name="Riley R."/>
            <person name="Andreopoulos W."/>
            <person name="He G."/>
            <person name="Johnson J."/>
            <person name="Barry K.W."/>
            <person name="Grigoriev I.V."/>
            <person name="Nagy L."/>
            <person name="Hibbett D."/>
            <person name="Henrissat B."/>
            <person name="Matheny P.B."/>
            <person name="Labbe J."/>
            <person name="Martin A.F."/>
        </authorList>
    </citation>
    <scope>NUCLEOTIDE SEQUENCE</scope>
    <source>
        <strain evidence="1">BPL698</strain>
    </source>
</reference>
<evidence type="ECO:0000313" key="2">
    <source>
        <dbReference type="Proteomes" id="UP001207468"/>
    </source>
</evidence>